<comment type="subunit">
    <text evidence="6">Part of the 30S ribosomal subunit.</text>
</comment>
<accession>A0A1F6G6P7</accession>
<keyword evidence="4 6" id="KW-0689">Ribosomal protein</keyword>
<dbReference type="PRINTS" id="PR00973">
    <property type="entry name" value="RIBOSOMALS17"/>
</dbReference>
<dbReference type="GO" id="GO:0022627">
    <property type="term" value="C:cytosolic small ribosomal subunit"/>
    <property type="evidence" value="ECO:0007669"/>
    <property type="project" value="TreeGrafter"/>
</dbReference>
<dbReference type="InterPro" id="IPR012340">
    <property type="entry name" value="NA-bd_OB-fold"/>
</dbReference>
<dbReference type="GO" id="GO:0006412">
    <property type="term" value="P:translation"/>
    <property type="evidence" value="ECO:0007669"/>
    <property type="project" value="UniProtKB-UniRule"/>
</dbReference>
<dbReference type="Pfam" id="PF00366">
    <property type="entry name" value="Ribosomal_S17"/>
    <property type="match status" value="1"/>
</dbReference>
<dbReference type="GO" id="GO:0019843">
    <property type="term" value="F:rRNA binding"/>
    <property type="evidence" value="ECO:0007669"/>
    <property type="project" value="UniProtKB-UniRule"/>
</dbReference>
<keyword evidence="3 6" id="KW-0694">RNA-binding</keyword>
<dbReference type="EMBL" id="MFMU01000004">
    <property type="protein sequence ID" value="OGG93766.1"/>
    <property type="molecule type" value="Genomic_DNA"/>
</dbReference>
<evidence type="ECO:0000256" key="1">
    <source>
        <dbReference type="ARBA" id="ARBA00010254"/>
    </source>
</evidence>
<evidence type="ECO:0000313" key="8">
    <source>
        <dbReference type="Proteomes" id="UP000176867"/>
    </source>
</evidence>
<comment type="caution">
    <text evidence="7">The sequence shown here is derived from an EMBL/GenBank/DDBJ whole genome shotgun (WGS) entry which is preliminary data.</text>
</comment>
<comment type="similarity">
    <text evidence="1 6">Belongs to the universal ribosomal protein uS17 family.</text>
</comment>
<evidence type="ECO:0000256" key="6">
    <source>
        <dbReference type="HAMAP-Rule" id="MF_01345"/>
    </source>
</evidence>
<comment type="function">
    <text evidence="6">One of the primary rRNA binding proteins, it binds specifically to the 5'-end of 16S ribosomal RNA.</text>
</comment>
<keyword evidence="2 6" id="KW-0699">rRNA-binding</keyword>
<evidence type="ECO:0000256" key="4">
    <source>
        <dbReference type="ARBA" id="ARBA00022980"/>
    </source>
</evidence>
<dbReference type="Gene3D" id="2.40.50.140">
    <property type="entry name" value="Nucleic acid-binding proteins"/>
    <property type="match status" value="1"/>
</dbReference>
<protein>
    <recommendedName>
        <fullName evidence="6">Small ribosomal subunit protein uS17</fullName>
    </recommendedName>
</protein>
<evidence type="ECO:0000256" key="2">
    <source>
        <dbReference type="ARBA" id="ARBA00022730"/>
    </source>
</evidence>
<reference evidence="7 8" key="1">
    <citation type="journal article" date="2016" name="Nat. Commun.">
        <title>Thousands of microbial genomes shed light on interconnected biogeochemical processes in an aquifer system.</title>
        <authorList>
            <person name="Anantharaman K."/>
            <person name="Brown C.T."/>
            <person name="Hug L.A."/>
            <person name="Sharon I."/>
            <person name="Castelle C.J."/>
            <person name="Probst A.J."/>
            <person name="Thomas B.C."/>
            <person name="Singh A."/>
            <person name="Wilkins M.J."/>
            <person name="Karaoz U."/>
            <person name="Brodie E.L."/>
            <person name="Williams K.H."/>
            <person name="Hubbard S.S."/>
            <person name="Banfield J.F."/>
        </authorList>
    </citation>
    <scope>NUCLEOTIDE SEQUENCE [LARGE SCALE GENOMIC DNA]</scope>
</reference>
<organism evidence="7 8">
    <name type="scientific">Candidatus Kaiserbacteria bacterium RIFOXYD1_FULL_47_14</name>
    <dbReference type="NCBI Taxonomy" id="1798533"/>
    <lineage>
        <taxon>Bacteria</taxon>
        <taxon>Candidatus Kaiseribacteriota</taxon>
    </lineage>
</organism>
<proteinExistence type="inferred from homology"/>
<gene>
    <name evidence="6" type="primary">rpsQ</name>
    <name evidence="7" type="ORF">A2609_00755</name>
</gene>
<dbReference type="PANTHER" id="PTHR10744">
    <property type="entry name" value="40S RIBOSOMAL PROTEIN S11 FAMILY MEMBER"/>
    <property type="match status" value="1"/>
</dbReference>
<dbReference type="PANTHER" id="PTHR10744:SF1">
    <property type="entry name" value="SMALL RIBOSOMAL SUBUNIT PROTEIN US17M"/>
    <property type="match status" value="1"/>
</dbReference>
<evidence type="ECO:0000313" key="7">
    <source>
        <dbReference type="EMBL" id="OGG93766.1"/>
    </source>
</evidence>
<dbReference type="SUPFAM" id="SSF50249">
    <property type="entry name" value="Nucleic acid-binding proteins"/>
    <property type="match status" value="1"/>
</dbReference>
<dbReference type="NCBIfam" id="NF004123">
    <property type="entry name" value="PRK05610.1"/>
    <property type="match status" value="1"/>
</dbReference>
<dbReference type="HAMAP" id="MF_01345_B">
    <property type="entry name" value="Ribosomal_uS17_B"/>
    <property type="match status" value="1"/>
</dbReference>
<evidence type="ECO:0000256" key="5">
    <source>
        <dbReference type="ARBA" id="ARBA00023274"/>
    </source>
</evidence>
<dbReference type="InterPro" id="IPR000266">
    <property type="entry name" value="Ribosomal_uS17"/>
</dbReference>
<dbReference type="InterPro" id="IPR019984">
    <property type="entry name" value="Ribosomal_uS17_bact/chlr"/>
</dbReference>
<dbReference type="GO" id="GO:0003735">
    <property type="term" value="F:structural constituent of ribosome"/>
    <property type="evidence" value="ECO:0007669"/>
    <property type="project" value="InterPro"/>
</dbReference>
<keyword evidence="5 6" id="KW-0687">Ribonucleoprotein</keyword>
<sequence length="94" mass="10407">MEKTTRSQSFVGVVVKTAMKDTATVRVDRFVKNAKYKKYFVRSKKHLAHDPGNTAQVGDTVTIVSTRPISKLKHFKIVSRGDSSPRGVSSAIVE</sequence>
<name>A0A1F6G6P7_9BACT</name>
<dbReference type="CDD" id="cd00364">
    <property type="entry name" value="Ribosomal_uS17"/>
    <property type="match status" value="1"/>
</dbReference>
<dbReference type="Proteomes" id="UP000176867">
    <property type="component" value="Unassembled WGS sequence"/>
</dbReference>
<dbReference type="AlphaFoldDB" id="A0A1F6G6P7"/>
<dbReference type="STRING" id="1798533.A2609_00755"/>
<evidence type="ECO:0000256" key="3">
    <source>
        <dbReference type="ARBA" id="ARBA00022884"/>
    </source>
</evidence>